<feature type="region of interest" description="Disordered" evidence="1">
    <location>
        <begin position="51"/>
        <end position="73"/>
    </location>
</feature>
<dbReference type="AlphaFoldDB" id="A0A8K0CK33"/>
<proteinExistence type="predicted"/>
<gene>
    <name evidence="2" type="ORF">ILUMI_18333</name>
</gene>
<dbReference type="EMBL" id="VTPC01081522">
    <property type="protein sequence ID" value="KAF2887839.1"/>
    <property type="molecule type" value="Genomic_DNA"/>
</dbReference>
<dbReference type="Proteomes" id="UP000801492">
    <property type="component" value="Unassembled WGS sequence"/>
</dbReference>
<reference evidence="2" key="1">
    <citation type="submission" date="2019-08" db="EMBL/GenBank/DDBJ databases">
        <title>The genome of the North American firefly Photinus pyralis.</title>
        <authorList>
            <consortium name="Photinus pyralis genome working group"/>
            <person name="Fallon T.R."/>
            <person name="Sander Lower S.E."/>
            <person name="Weng J.-K."/>
        </authorList>
    </citation>
    <scope>NUCLEOTIDE SEQUENCE</scope>
    <source>
        <strain evidence="2">TRF0915ILg1</strain>
        <tissue evidence="2">Whole body</tissue>
    </source>
</reference>
<evidence type="ECO:0000313" key="2">
    <source>
        <dbReference type="EMBL" id="KAF2887839.1"/>
    </source>
</evidence>
<sequence length="203" mass="23312">MATVRILTSYESGVSCNLCLNAEELARAHKDEQFVSSLLFHAKVTNSQRPALSAPIEQAAETSETNQVEDHTTKINQRKLEPSRFDFYELMDEILGADPTNSCLHAINSNQFDPTMEDILESPCLATSTSYQSVSSEVQENNKDTKQIKKISEKTLKREYIELKREEEKNRQKRHEDLLALEQHKIVLENRKLDLLEKYLNAK</sequence>
<comment type="caution">
    <text evidence="2">The sequence shown here is derived from an EMBL/GenBank/DDBJ whole genome shotgun (WGS) entry which is preliminary data.</text>
</comment>
<keyword evidence="3" id="KW-1185">Reference proteome</keyword>
<accession>A0A8K0CK33</accession>
<dbReference type="OrthoDB" id="6742202at2759"/>
<evidence type="ECO:0000313" key="3">
    <source>
        <dbReference type="Proteomes" id="UP000801492"/>
    </source>
</evidence>
<protein>
    <submittedName>
        <fullName evidence="2">Uncharacterized protein</fullName>
    </submittedName>
</protein>
<name>A0A8K0CK33_IGNLU</name>
<evidence type="ECO:0000256" key="1">
    <source>
        <dbReference type="SAM" id="MobiDB-lite"/>
    </source>
</evidence>
<organism evidence="2 3">
    <name type="scientific">Ignelater luminosus</name>
    <name type="common">Cucubano</name>
    <name type="synonym">Pyrophorus luminosus</name>
    <dbReference type="NCBI Taxonomy" id="2038154"/>
    <lineage>
        <taxon>Eukaryota</taxon>
        <taxon>Metazoa</taxon>
        <taxon>Ecdysozoa</taxon>
        <taxon>Arthropoda</taxon>
        <taxon>Hexapoda</taxon>
        <taxon>Insecta</taxon>
        <taxon>Pterygota</taxon>
        <taxon>Neoptera</taxon>
        <taxon>Endopterygota</taxon>
        <taxon>Coleoptera</taxon>
        <taxon>Polyphaga</taxon>
        <taxon>Elateriformia</taxon>
        <taxon>Elateroidea</taxon>
        <taxon>Elateridae</taxon>
        <taxon>Agrypninae</taxon>
        <taxon>Pyrophorini</taxon>
        <taxon>Ignelater</taxon>
    </lineage>
</organism>